<dbReference type="Gene3D" id="1.25.10.10">
    <property type="entry name" value="Leucine-rich Repeat Variant"/>
    <property type="match status" value="1"/>
</dbReference>
<reference evidence="1" key="1">
    <citation type="submission" date="2020-11" db="EMBL/GenBank/DDBJ databases">
        <title>Isolation and identification of active actinomycetes.</title>
        <authorList>
            <person name="Sun X."/>
        </authorList>
    </citation>
    <scope>NUCLEOTIDE SEQUENCE</scope>
    <source>
        <strain evidence="1">NEAU-A11</strain>
    </source>
</reference>
<dbReference type="Pfam" id="PF13646">
    <property type="entry name" value="HEAT_2"/>
    <property type="match status" value="1"/>
</dbReference>
<sequence>MRQAAVRAIAAGWADDPGTLAWLRERATTDTDDDVRQTAAQAIARTVAGLPRTAVVTELGQVAAVPVPDFLVTGWGGRAGGHAAHVAADVRASDDPGGAGGVAYR</sequence>
<keyword evidence="2" id="KW-1185">Reference proteome</keyword>
<dbReference type="InterPro" id="IPR011989">
    <property type="entry name" value="ARM-like"/>
</dbReference>
<evidence type="ECO:0000313" key="2">
    <source>
        <dbReference type="Proteomes" id="UP000598146"/>
    </source>
</evidence>
<gene>
    <name evidence="1" type="ORF">I4J89_45580</name>
</gene>
<proteinExistence type="predicted"/>
<dbReference type="Proteomes" id="UP000598146">
    <property type="component" value="Unassembled WGS sequence"/>
</dbReference>
<dbReference type="AlphaFoldDB" id="A0A931G5A9"/>
<organism evidence="1 2">
    <name type="scientific">Actinoplanes aureus</name>
    <dbReference type="NCBI Taxonomy" id="2792083"/>
    <lineage>
        <taxon>Bacteria</taxon>
        <taxon>Bacillati</taxon>
        <taxon>Actinomycetota</taxon>
        <taxon>Actinomycetes</taxon>
        <taxon>Micromonosporales</taxon>
        <taxon>Micromonosporaceae</taxon>
        <taxon>Actinoplanes</taxon>
    </lineage>
</organism>
<protein>
    <submittedName>
        <fullName evidence="1">HEAT repeat domain-containing protein</fullName>
    </submittedName>
</protein>
<evidence type="ECO:0000313" key="1">
    <source>
        <dbReference type="EMBL" id="MBG0568711.1"/>
    </source>
</evidence>
<accession>A0A931G5A9</accession>
<comment type="caution">
    <text evidence="1">The sequence shown here is derived from an EMBL/GenBank/DDBJ whole genome shotgun (WGS) entry which is preliminary data.</text>
</comment>
<name>A0A931G5A9_9ACTN</name>
<dbReference type="EMBL" id="JADQTO010000043">
    <property type="protein sequence ID" value="MBG0568711.1"/>
    <property type="molecule type" value="Genomic_DNA"/>
</dbReference>